<dbReference type="GO" id="GO:0030599">
    <property type="term" value="F:pectinesterase activity"/>
    <property type="evidence" value="ECO:0007669"/>
    <property type="project" value="UniProtKB-EC"/>
</dbReference>
<evidence type="ECO:0000259" key="7">
    <source>
        <dbReference type="Pfam" id="PF01095"/>
    </source>
</evidence>
<dbReference type="Proteomes" id="UP000799757">
    <property type="component" value="Unassembled WGS sequence"/>
</dbReference>
<proteinExistence type="inferred from homology"/>
<dbReference type="EC" id="3.1.1.11" evidence="3"/>
<keyword evidence="5" id="KW-0063">Aspartyl esterase</keyword>
<dbReference type="InterPro" id="IPR012334">
    <property type="entry name" value="Pectin_lyas_fold"/>
</dbReference>
<dbReference type="EMBL" id="MU002107">
    <property type="protein sequence ID" value="KAF2789886.1"/>
    <property type="molecule type" value="Genomic_DNA"/>
</dbReference>
<evidence type="ECO:0000256" key="1">
    <source>
        <dbReference type="ARBA" id="ARBA00005184"/>
    </source>
</evidence>
<dbReference type="GO" id="GO:0042545">
    <property type="term" value="P:cell wall modification"/>
    <property type="evidence" value="ECO:0007669"/>
    <property type="project" value="InterPro"/>
</dbReference>
<evidence type="ECO:0000256" key="3">
    <source>
        <dbReference type="ARBA" id="ARBA00013229"/>
    </source>
</evidence>
<feature type="signal peptide" evidence="6">
    <location>
        <begin position="1"/>
        <end position="19"/>
    </location>
</feature>
<comment type="pathway">
    <text evidence="1">Glycan metabolism; pectin degradation; 2-dehydro-3-deoxy-D-gluconate from pectin: step 1/5.</text>
</comment>
<dbReference type="SUPFAM" id="SSF51126">
    <property type="entry name" value="Pectin lyase-like"/>
    <property type="match status" value="1"/>
</dbReference>
<evidence type="ECO:0000256" key="6">
    <source>
        <dbReference type="SAM" id="SignalP"/>
    </source>
</evidence>
<accession>A0A6A6X0K1</accession>
<evidence type="ECO:0000256" key="5">
    <source>
        <dbReference type="ARBA" id="ARBA00023085"/>
    </source>
</evidence>
<dbReference type="GO" id="GO:0045490">
    <property type="term" value="P:pectin catabolic process"/>
    <property type="evidence" value="ECO:0007669"/>
    <property type="project" value="UniProtKB-UniPathway"/>
</dbReference>
<evidence type="ECO:0000313" key="9">
    <source>
        <dbReference type="Proteomes" id="UP000799757"/>
    </source>
</evidence>
<dbReference type="InterPro" id="IPR000070">
    <property type="entry name" value="Pectinesterase_cat"/>
</dbReference>
<dbReference type="PANTHER" id="PTHR31321">
    <property type="entry name" value="ACYL-COA THIOESTER HYDROLASE YBHC-RELATED"/>
    <property type="match status" value="1"/>
</dbReference>
<evidence type="ECO:0000313" key="8">
    <source>
        <dbReference type="EMBL" id="KAF2789886.1"/>
    </source>
</evidence>
<evidence type="ECO:0000256" key="2">
    <source>
        <dbReference type="ARBA" id="ARBA00008891"/>
    </source>
</evidence>
<keyword evidence="9" id="KW-1185">Reference proteome</keyword>
<gene>
    <name evidence="8" type="ORF">K505DRAFT_252400</name>
</gene>
<keyword evidence="4" id="KW-0378">Hydrolase</keyword>
<dbReference type="UniPathway" id="UPA00545">
    <property type="reaction ID" value="UER00823"/>
</dbReference>
<evidence type="ECO:0000256" key="4">
    <source>
        <dbReference type="ARBA" id="ARBA00022801"/>
    </source>
</evidence>
<protein>
    <recommendedName>
        <fullName evidence="3">pectinesterase</fullName>
        <ecNumber evidence="3">3.1.1.11</ecNumber>
    </recommendedName>
</protein>
<dbReference type="Pfam" id="PF01095">
    <property type="entry name" value="Pectinesterase"/>
    <property type="match status" value="1"/>
</dbReference>
<dbReference type="OrthoDB" id="2019149at2759"/>
<keyword evidence="6" id="KW-0732">Signal</keyword>
<feature type="domain" description="Pectinesterase catalytic" evidence="7">
    <location>
        <begin position="166"/>
        <end position="365"/>
    </location>
</feature>
<sequence>MSIPKLVVLLSSFLSVVAAWDIHNHNHRRACQAPSRNPKSGCDHNKTLYVHQTSPTADFRSVQAAVASLPNNTNTYIILIGTGNYTEQVNVTRSGPTYLLGQTTSPKNYKANTVNIIWRQAALLGDNAYTSTLTVAPNLNASLTGSGPTGFAVPDDTPFGCVDFRSYNLNFINDYLPYSATPSLALSISRANGGFYYTGFYSYQDTIYVGKLGNAYMRGGEVAGQTDFFYGFGTLWATQIAVTLRSCGGGITAWKGTNTTFPNKYGVYITDSTILAANSSIAATIYHKCPLGRPWNAQHRSIFARNYLDDSILPAGYIDWSGRYNNYTLQAEYQDYGPGYNATARAASNFTKVLTDREWEPYSSAKKVFGHPDGRLGWDSWVDYDA</sequence>
<dbReference type="Gene3D" id="2.160.20.10">
    <property type="entry name" value="Single-stranded right-handed beta-helix, Pectin lyase-like"/>
    <property type="match status" value="1"/>
</dbReference>
<comment type="similarity">
    <text evidence="2">Belongs to the pectinesterase family.</text>
</comment>
<dbReference type="InterPro" id="IPR011050">
    <property type="entry name" value="Pectin_lyase_fold/virulence"/>
</dbReference>
<reference evidence="8" key="1">
    <citation type="journal article" date="2020" name="Stud. Mycol.">
        <title>101 Dothideomycetes genomes: a test case for predicting lifestyles and emergence of pathogens.</title>
        <authorList>
            <person name="Haridas S."/>
            <person name="Albert R."/>
            <person name="Binder M."/>
            <person name="Bloem J."/>
            <person name="Labutti K."/>
            <person name="Salamov A."/>
            <person name="Andreopoulos B."/>
            <person name="Baker S."/>
            <person name="Barry K."/>
            <person name="Bills G."/>
            <person name="Bluhm B."/>
            <person name="Cannon C."/>
            <person name="Castanera R."/>
            <person name="Culley D."/>
            <person name="Daum C."/>
            <person name="Ezra D."/>
            <person name="Gonzalez J."/>
            <person name="Henrissat B."/>
            <person name="Kuo A."/>
            <person name="Liang C."/>
            <person name="Lipzen A."/>
            <person name="Lutzoni F."/>
            <person name="Magnuson J."/>
            <person name="Mondo S."/>
            <person name="Nolan M."/>
            <person name="Ohm R."/>
            <person name="Pangilinan J."/>
            <person name="Park H.-J."/>
            <person name="Ramirez L."/>
            <person name="Alfaro M."/>
            <person name="Sun H."/>
            <person name="Tritt A."/>
            <person name="Yoshinaga Y."/>
            <person name="Zwiers L.-H."/>
            <person name="Turgeon B."/>
            <person name="Goodwin S."/>
            <person name="Spatafora J."/>
            <person name="Crous P."/>
            <person name="Grigoriev I."/>
        </authorList>
    </citation>
    <scope>NUCLEOTIDE SEQUENCE</scope>
    <source>
        <strain evidence="8">CBS 109.77</strain>
    </source>
</reference>
<dbReference type="PANTHER" id="PTHR31321:SF137">
    <property type="entry name" value="PECTIN METHYL ESTERASE (EUROFUNG)"/>
    <property type="match status" value="1"/>
</dbReference>
<dbReference type="AlphaFoldDB" id="A0A6A6X0K1"/>
<name>A0A6A6X0K1_9PLEO</name>
<feature type="chain" id="PRO_5025363923" description="pectinesterase" evidence="6">
    <location>
        <begin position="20"/>
        <end position="386"/>
    </location>
</feature>
<organism evidence="8 9">
    <name type="scientific">Melanomma pulvis-pyrius CBS 109.77</name>
    <dbReference type="NCBI Taxonomy" id="1314802"/>
    <lineage>
        <taxon>Eukaryota</taxon>
        <taxon>Fungi</taxon>
        <taxon>Dikarya</taxon>
        <taxon>Ascomycota</taxon>
        <taxon>Pezizomycotina</taxon>
        <taxon>Dothideomycetes</taxon>
        <taxon>Pleosporomycetidae</taxon>
        <taxon>Pleosporales</taxon>
        <taxon>Melanommataceae</taxon>
        <taxon>Melanomma</taxon>
    </lineage>
</organism>